<feature type="domain" description="WYL" evidence="1">
    <location>
        <begin position="151"/>
        <end position="215"/>
    </location>
</feature>
<dbReference type="PANTHER" id="PTHR34580:SF1">
    <property type="entry name" value="PROTEIN PAFC"/>
    <property type="match status" value="1"/>
</dbReference>
<organism evidence="3 4">
    <name type="scientific">Agrobacterium rubi TR3 = NBRC 13261</name>
    <dbReference type="NCBI Taxonomy" id="1368415"/>
    <lineage>
        <taxon>Bacteria</taxon>
        <taxon>Pseudomonadati</taxon>
        <taxon>Pseudomonadota</taxon>
        <taxon>Alphaproteobacteria</taxon>
        <taxon>Hyphomicrobiales</taxon>
        <taxon>Rhizobiaceae</taxon>
        <taxon>Rhizobium/Agrobacterium group</taxon>
        <taxon>Agrobacterium</taxon>
    </lineage>
</organism>
<gene>
    <name evidence="3" type="ORF">RRU01S_42_00050</name>
</gene>
<feature type="domain" description="WCX" evidence="2">
    <location>
        <begin position="252"/>
        <end position="315"/>
    </location>
</feature>
<reference evidence="3 4" key="1">
    <citation type="submission" date="2014-08" db="EMBL/GenBank/DDBJ databases">
        <title>Whole genome shotgun sequence of Rhizobium rubi NBRC 13261.</title>
        <authorList>
            <person name="Katano-Makiyama Y."/>
            <person name="Hosoyama A."/>
            <person name="Hashimoto M."/>
            <person name="Hosoyama Y."/>
            <person name="Noguchi M."/>
            <person name="Tsuchikane K."/>
            <person name="Uohara A."/>
            <person name="Ohji S."/>
            <person name="Ichikawa N."/>
            <person name="Kimura A."/>
            <person name="Yamazoe A."/>
            <person name="Fujita N."/>
        </authorList>
    </citation>
    <scope>NUCLEOTIDE SEQUENCE [LARGE SCALE GENOMIC DNA]</scope>
    <source>
        <strain evidence="3 4">NBRC 13261</strain>
    </source>
</reference>
<accession>A0A081D3H8</accession>
<dbReference type="InterPro" id="IPR057727">
    <property type="entry name" value="WCX_dom"/>
</dbReference>
<dbReference type="eggNOG" id="COG2378">
    <property type="taxonomic scope" value="Bacteria"/>
</dbReference>
<dbReference type="Pfam" id="PF13280">
    <property type="entry name" value="WYL"/>
    <property type="match status" value="1"/>
</dbReference>
<dbReference type="PANTHER" id="PTHR34580">
    <property type="match status" value="1"/>
</dbReference>
<evidence type="ECO:0000259" key="2">
    <source>
        <dbReference type="Pfam" id="PF25583"/>
    </source>
</evidence>
<evidence type="ECO:0000313" key="3">
    <source>
        <dbReference type="EMBL" id="GAK73474.1"/>
    </source>
</evidence>
<dbReference type="InterPro" id="IPR051534">
    <property type="entry name" value="CBASS_pafABC_assoc_protein"/>
</dbReference>
<evidence type="ECO:0000313" key="4">
    <source>
        <dbReference type="Proteomes" id="UP000028701"/>
    </source>
</evidence>
<dbReference type="AlphaFoldDB" id="A0A081D3H8"/>
<protein>
    <submittedName>
        <fullName evidence="3">Uncharacterized protein</fullName>
    </submittedName>
</protein>
<comment type="caution">
    <text evidence="3">The sequence shown here is derived from an EMBL/GenBank/DDBJ whole genome shotgun (WGS) entry which is preliminary data.</text>
</comment>
<dbReference type="OrthoDB" id="7626446at2"/>
<dbReference type="PROSITE" id="PS52050">
    <property type="entry name" value="WYL"/>
    <property type="match status" value="1"/>
</dbReference>
<sequence>MPFSKSQDLIRLARLAAVRRTGISLDEIRDEFGISHRTAQRMTEALEAVFDNVEAVTGTDRRRRWRVLDPVLEKLQLRQETAVEALDIACRTARGDGRLRHAAALDDLRGGLLARLTPKDALRTEADVEAVLLGMGSVARPGPRVNLVPAVVDAVIEALRGPFRLRMRYGAMDAPERVVEPHGFLLGHRSYLVARQPERGDEMRNFRMDRIMSAQSLDESFNIAPGFSLEDYTARSFGVYQNPKQYDEVIWRFAPHAAARAAEFSFHPKQTVEPQEDGSLVVRFHAAGWLEMAWHLYSWGDAVEVVAPEGLRSLIENHRRTDFVSLP</sequence>
<dbReference type="InterPro" id="IPR026881">
    <property type="entry name" value="WYL_dom"/>
</dbReference>
<dbReference type="Proteomes" id="UP000028701">
    <property type="component" value="Unassembled WGS sequence"/>
</dbReference>
<proteinExistence type="predicted"/>
<dbReference type="Pfam" id="PF25583">
    <property type="entry name" value="WCX"/>
    <property type="match status" value="1"/>
</dbReference>
<name>A0A081D3H8_9HYPH</name>
<dbReference type="EMBL" id="BBJU01000042">
    <property type="protein sequence ID" value="GAK73474.1"/>
    <property type="molecule type" value="Genomic_DNA"/>
</dbReference>
<dbReference type="RefSeq" id="WP_045232885.1">
    <property type="nucleotide sequence ID" value="NZ_BBJU01000042.1"/>
</dbReference>
<evidence type="ECO:0000259" key="1">
    <source>
        <dbReference type="Pfam" id="PF13280"/>
    </source>
</evidence>